<dbReference type="Gene3D" id="1.10.533.10">
    <property type="entry name" value="Death Domain, Fas"/>
    <property type="match status" value="2"/>
</dbReference>
<organism evidence="1 2">
    <name type="scientific">Mytilus edulis</name>
    <name type="common">Blue mussel</name>
    <dbReference type="NCBI Taxonomy" id="6550"/>
    <lineage>
        <taxon>Eukaryota</taxon>
        <taxon>Metazoa</taxon>
        <taxon>Spiralia</taxon>
        <taxon>Lophotrochozoa</taxon>
        <taxon>Mollusca</taxon>
        <taxon>Bivalvia</taxon>
        <taxon>Autobranchia</taxon>
        <taxon>Pteriomorphia</taxon>
        <taxon>Mytilida</taxon>
        <taxon>Mytiloidea</taxon>
        <taxon>Mytilidae</taxon>
        <taxon>Mytilinae</taxon>
        <taxon>Mytilus</taxon>
    </lineage>
</organism>
<gene>
    <name evidence="1" type="ORF">MEDL_6778</name>
</gene>
<sequence length="434" mass="50674">MGVAAEYELRCPVAAEWRLRGKQFYCGRNYVCLLRLPENTYQENCGGLDYSSSGSKLIFEPYFNKEECSFKRYQPFPFSTDGSSDCVFAKSLCNEEGDQLSQNDFAFLNMSCTQNGTVRSQENNSSSLKEQNFNDAKYLDNIVTIENFTNRIIGNWRFIKDNCDIDCLIARCLEKHVIDAEELKTFILDKWLSLSRRSDVFLSMVVRNIKEDFDFYRFEKLCHKESPDIAQKLKDPFQSIWIEDELTIEQQKNKIEQNKEHIQIYIFPRTCVYEFLESFVLSLDDWEKILELDTRQQKANYLLEQLIPTLHKGSYNVLKNVLENQPNCAGKELLKTKESTETIQGLIVSPGNESMNIPRASRNMLLKEIDIRTLLDGFSERKCNIFDSEKLSQIKTKKERTYEFVDILQGNNEYFDVLLEVLEQEKQDVCVKNA</sequence>
<dbReference type="SUPFAM" id="SSF47986">
    <property type="entry name" value="DEATH domain"/>
    <property type="match status" value="1"/>
</dbReference>
<protein>
    <recommendedName>
        <fullName evidence="3">Death domain-containing protein</fullName>
    </recommendedName>
</protein>
<dbReference type="AlphaFoldDB" id="A0A8S3QAH6"/>
<dbReference type="InterPro" id="IPR011029">
    <property type="entry name" value="DEATH-like_dom_sf"/>
</dbReference>
<proteinExistence type="predicted"/>
<dbReference type="Proteomes" id="UP000683360">
    <property type="component" value="Unassembled WGS sequence"/>
</dbReference>
<accession>A0A8S3QAH6</accession>
<reference evidence="1" key="1">
    <citation type="submission" date="2021-03" db="EMBL/GenBank/DDBJ databases">
        <authorList>
            <person name="Bekaert M."/>
        </authorList>
    </citation>
    <scope>NUCLEOTIDE SEQUENCE</scope>
</reference>
<evidence type="ECO:0008006" key="3">
    <source>
        <dbReference type="Google" id="ProtNLM"/>
    </source>
</evidence>
<keyword evidence="2" id="KW-1185">Reference proteome</keyword>
<comment type="caution">
    <text evidence="1">The sequence shown here is derived from an EMBL/GenBank/DDBJ whole genome shotgun (WGS) entry which is preliminary data.</text>
</comment>
<dbReference type="EMBL" id="CAJPWZ010000365">
    <property type="protein sequence ID" value="CAG2191551.1"/>
    <property type="molecule type" value="Genomic_DNA"/>
</dbReference>
<evidence type="ECO:0000313" key="2">
    <source>
        <dbReference type="Proteomes" id="UP000683360"/>
    </source>
</evidence>
<evidence type="ECO:0000313" key="1">
    <source>
        <dbReference type="EMBL" id="CAG2191551.1"/>
    </source>
</evidence>
<name>A0A8S3QAH6_MYTED</name>